<protein>
    <recommendedName>
        <fullName evidence="1">Myb/SANT-like domain-containing protein</fullName>
    </recommendedName>
</protein>
<gene>
    <name evidence="2" type="ORF">KSP39_PZI001343</name>
</gene>
<dbReference type="InterPro" id="IPR024752">
    <property type="entry name" value="Myb/SANT-like_dom"/>
</dbReference>
<dbReference type="Pfam" id="PF12776">
    <property type="entry name" value="Myb_DNA-bind_3"/>
    <property type="match status" value="1"/>
</dbReference>
<evidence type="ECO:0000259" key="1">
    <source>
        <dbReference type="Pfam" id="PF12776"/>
    </source>
</evidence>
<dbReference type="EMBL" id="JBBWWQ010000001">
    <property type="protein sequence ID" value="KAK8957277.1"/>
    <property type="molecule type" value="Genomic_DNA"/>
</dbReference>
<feature type="domain" description="Myb/SANT-like" evidence="1">
    <location>
        <begin position="13"/>
        <end position="106"/>
    </location>
</feature>
<comment type="caution">
    <text evidence="2">The sequence shown here is derived from an EMBL/GenBank/DDBJ whole genome shotgun (WGS) entry which is preliminary data.</text>
</comment>
<dbReference type="PANTHER" id="PTHR31704">
    <property type="entry name" value="MYB/SANT-LIKE DNA-BINDING DOMAIN PROTEIN-RELATED"/>
    <property type="match status" value="1"/>
</dbReference>
<evidence type="ECO:0000313" key="3">
    <source>
        <dbReference type="Proteomes" id="UP001418222"/>
    </source>
</evidence>
<proteinExistence type="predicted"/>
<sequence>MGKPKEGGVSATWDANEVLIYCELCVKEVELGNRPTTHFNKVGWNNLVANFQARTGRQYDRGQMKNKWDMLKKEWKLWKDLKGKETGLGWNTSRRTIDASDEWWDERLKIVPAAKKFRYTGISPELEEKLDMMFSEVAATGESSNQSYSIAEVVKELNKHEDIIGDNFLYDFATVFMLQKTNREMFLCLDEDKRVWWLKNRYRCMSQQLGP</sequence>
<reference evidence="2 3" key="1">
    <citation type="journal article" date="2022" name="Nat. Plants">
        <title>Genomes of leafy and leafless Platanthera orchids illuminate the evolution of mycoheterotrophy.</title>
        <authorList>
            <person name="Li M.H."/>
            <person name="Liu K.W."/>
            <person name="Li Z."/>
            <person name="Lu H.C."/>
            <person name="Ye Q.L."/>
            <person name="Zhang D."/>
            <person name="Wang J.Y."/>
            <person name="Li Y.F."/>
            <person name="Zhong Z.M."/>
            <person name="Liu X."/>
            <person name="Yu X."/>
            <person name="Liu D.K."/>
            <person name="Tu X.D."/>
            <person name="Liu B."/>
            <person name="Hao Y."/>
            <person name="Liao X.Y."/>
            <person name="Jiang Y.T."/>
            <person name="Sun W.H."/>
            <person name="Chen J."/>
            <person name="Chen Y.Q."/>
            <person name="Ai Y."/>
            <person name="Zhai J.W."/>
            <person name="Wu S.S."/>
            <person name="Zhou Z."/>
            <person name="Hsiao Y.Y."/>
            <person name="Wu W.L."/>
            <person name="Chen Y.Y."/>
            <person name="Lin Y.F."/>
            <person name="Hsu J.L."/>
            <person name="Li C.Y."/>
            <person name="Wang Z.W."/>
            <person name="Zhao X."/>
            <person name="Zhong W.Y."/>
            <person name="Ma X.K."/>
            <person name="Ma L."/>
            <person name="Huang J."/>
            <person name="Chen G.Z."/>
            <person name="Huang M.Z."/>
            <person name="Huang L."/>
            <person name="Peng D.H."/>
            <person name="Luo Y.B."/>
            <person name="Zou S.Q."/>
            <person name="Chen S.P."/>
            <person name="Lan S."/>
            <person name="Tsai W.C."/>
            <person name="Van de Peer Y."/>
            <person name="Liu Z.J."/>
        </authorList>
    </citation>
    <scope>NUCLEOTIDE SEQUENCE [LARGE SCALE GENOMIC DNA]</scope>
    <source>
        <strain evidence="2">Lor287</strain>
    </source>
</reference>
<organism evidence="2 3">
    <name type="scientific">Platanthera zijinensis</name>
    <dbReference type="NCBI Taxonomy" id="2320716"/>
    <lineage>
        <taxon>Eukaryota</taxon>
        <taxon>Viridiplantae</taxon>
        <taxon>Streptophyta</taxon>
        <taxon>Embryophyta</taxon>
        <taxon>Tracheophyta</taxon>
        <taxon>Spermatophyta</taxon>
        <taxon>Magnoliopsida</taxon>
        <taxon>Liliopsida</taxon>
        <taxon>Asparagales</taxon>
        <taxon>Orchidaceae</taxon>
        <taxon>Orchidoideae</taxon>
        <taxon>Orchideae</taxon>
        <taxon>Orchidinae</taxon>
        <taxon>Platanthera</taxon>
    </lineage>
</organism>
<keyword evidence="3" id="KW-1185">Reference proteome</keyword>
<name>A0AAP0C2R7_9ASPA</name>
<dbReference type="PANTHER" id="PTHR31704:SF37">
    <property type="entry name" value="HEAT SHOCK PROTEIN"/>
    <property type="match status" value="1"/>
</dbReference>
<accession>A0AAP0C2R7</accession>
<evidence type="ECO:0000313" key="2">
    <source>
        <dbReference type="EMBL" id="KAK8957277.1"/>
    </source>
</evidence>
<dbReference type="AlphaFoldDB" id="A0AAP0C2R7"/>
<dbReference type="Proteomes" id="UP001418222">
    <property type="component" value="Unassembled WGS sequence"/>
</dbReference>